<evidence type="ECO:0000256" key="1">
    <source>
        <dbReference type="SAM" id="SignalP"/>
    </source>
</evidence>
<accession>A0A917EHF0</accession>
<gene>
    <name evidence="2" type="ORF">GCM10011360_34070</name>
</gene>
<keyword evidence="3" id="KW-1185">Reference proteome</keyword>
<dbReference type="EMBL" id="BMFJ01000002">
    <property type="protein sequence ID" value="GGE44011.1"/>
    <property type="molecule type" value="Genomic_DNA"/>
</dbReference>
<protein>
    <submittedName>
        <fullName evidence="2">Uncharacterized protein</fullName>
    </submittedName>
</protein>
<dbReference type="RefSeq" id="WP_188479018.1">
    <property type="nucleotide sequence ID" value="NZ_BMFJ01000002.1"/>
</dbReference>
<feature type="signal peptide" evidence="1">
    <location>
        <begin position="1"/>
        <end position="17"/>
    </location>
</feature>
<organism evidence="2 3">
    <name type="scientific">Primorskyibacter flagellatus</name>
    <dbReference type="NCBI Taxonomy" id="1387277"/>
    <lineage>
        <taxon>Bacteria</taxon>
        <taxon>Pseudomonadati</taxon>
        <taxon>Pseudomonadota</taxon>
        <taxon>Alphaproteobacteria</taxon>
        <taxon>Rhodobacterales</taxon>
        <taxon>Roseobacteraceae</taxon>
        <taxon>Primorskyibacter</taxon>
    </lineage>
</organism>
<dbReference type="AlphaFoldDB" id="A0A917EHF0"/>
<feature type="chain" id="PRO_5036973145" evidence="1">
    <location>
        <begin position="18"/>
        <end position="146"/>
    </location>
</feature>
<dbReference type="Proteomes" id="UP000612855">
    <property type="component" value="Unassembled WGS sequence"/>
</dbReference>
<comment type="caution">
    <text evidence="2">The sequence shown here is derived from an EMBL/GenBank/DDBJ whole genome shotgun (WGS) entry which is preliminary data.</text>
</comment>
<name>A0A917EHF0_9RHOB</name>
<keyword evidence="1" id="KW-0732">Signal</keyword>
<evidence type="ECO:0000313" key="2">
    <source>
        <dbReference type="EMBL" id="GGE44011.1"/>
    </source>
</evidence>
<sequence length="146" mass="15963">MIRYLLSLLLLATPAVAQQVEDCDWRASAGVIAEPWENNSRSFANGDVRLALLDAGEPAIGGYYILVLSPPRGELGDRQCRIVSYKSYGFGRVTFKDLTADYDPAQGLRFRLPVRVVDEPTGAMLDRTLTFTLNQSSGEIGPALSP</sequence>
<reference evidence="3" key="1">
    <citation type="journal article" date="2019" name="Int. J. Syst. Evol. Microbiol.">
        <title>The Global Catalogue of Microorganisms (GCM) 10K type strain sequencing project: providing services to taxonomists for standard genome sequencing and annotation.</title>
        <authorList>
            <consortium name="The Broad Institute Genomics Platform"/>
            <consortium name="The Broad Institute Genome Sequencing Center for Infectious Disease"/>
            <person name="Wu L."/>
            <person name="Ma J."/>
        </authorList>
    </citation>
    <scope>NUCLEOTIDE SEQUENCE [LARGE SCALE GENOMIC DNA]</scope>
    <source>
        <strain evidence="3">CGMCC 1.12664</strain>
    </source>
</reference>
<evidence type="ECO:0000313" key="3">
    <source>
        <dbReference type="Proteomes" id="UP000612855"/>
    </source>
</evidence>
<proteinExistence type="predicted"/>